<keyword evidence="6 8" id="KW-0472">Membrane</keyword>
<feature type="transmembrane region" description="Helical" evidence="8">
    <location>
        <begin position="667"/>
        <end position="683"/>
    </location>
</feature>
<feature type="transmembrane region" description="Helical" evidence="8">
    <location>
        <begin position="116"/>
        <end position="136"/>
    </location>
</feature>
<evidence type="ECO:0000259" key="12">
    <source>
        <dbReference type="Pfam" id="PF14703"/>
    </source>
</evidence>
<evidence type="ECO:0000256" key="5">
    <source>
        <dbReference type="ARBA" id="ARBA00022989"/>
    </source>
</evidence>
<evidence type="ECO:0000256" key="8">
    <source>
        <dbReference type="SAM" id="Phobius"/>
    </source>
</evidence>
<feature type="transmembrane region" description="Helical" evidence="8">
    <location>
        <begin position="424"/>
        <end position="451"/>
    </location>
</feature>
<feature type="transmembrane region" description="Helical" evidence="8">
    <location>
        <begin position="582"/>
        <end position="607"/>
    </location>
</feature>
<dbReference type="InterPro" id="IPR032880">
    <property type="entry name" value="CSC1/OSCA1-like_N"/>
</dbReference>
<dbReference type="OrthoDB" id="1076608at2759"/>
<dbReference type="PANTHER" id="PTHR13018:SF139">
    <property type="entry name" value="PHOSPHATE METABOLISM PROTEIN 7"/>
    <property type="match status" value="1"/>
</dbReference>
<proteinExistence type="inferred from homology"/>
<dbReference type="Pfam" id="PF02714">
    <property type="entry name" value="RSN1_7TM"/>
    <property type="match status" value="1"/>
</dbReference>
<dbReference type="InterPro" id="IPR022257">
    <property type="entry name" value="PHM7_ext"/>
</dbReference>
<dbReference type="AlphaFoldDB" id="A0A9P3H463"/>
<dbReference type="InterPro" id="IPR045122">
    <property type="entry name" value="Csc1-like"/>
</dbReference>
<evidence type="ECO:0000256" key="1">
    <source>
        <dbReference type="ARBA" id="ARBA00004141"/>
    </source>
</evidence>
<feature type="transmembrane region" description="Helical" evidence="8">
    <location>
        <begin position="379"/>
        <end position="404"/>
    </location>
</feature>
<keyword evidence="14" id="KW-1185">Reference proteome</keyword>
<dbReference type="Pfam" id="PF13967">
    <property type="entry name" value="RSN1_TM"/>
    <property type="match status" value="1"/>
</dbReference>
<feature type="domain" description="10TM putative phosphate transporter extracellular tail" evidence="10">
    <location>
        <begin position="879"/>
        <end position="950"/>
    </location>
</feature>
<dbReference type="EMBL" id="BQFW01000003">
    <property type="protein sequence ID" value="GJJ69766.1"/>
    <property type="molecule type" value="Genomic_DNA"/>
</dbReference>
<dbReference type="Pfam" id="PF12621">
    <property type="entry name" value="PHM7_ext"/>
    <property type="match status" value="1"/>
</dbReference>
<evidence type="ECO:0000256" key="3">
    <source>
        <dbReference type="ARBA" id="ARBA00022448"/>
    </source>
</evidence>
<dbReference type="Proteomes" id="UP000827284">
    <property type="component" value="Unassembled WGS sequence"/>
</dbReference>
<organism evidence="13 14">
    <name type="scientific">Entomortierella parvispora</name>
    <dbReference type="NCBI Taxonomy" id="205924"/>
    <lineage>
        <taxon>Eukaryota</taxon>
        <taxon>Fungi</taxon>
        <taxon>Fungi incertae sedis</taxon>
        <taxon>Mucoromycota</taxon>
        <taxon>Mortierellomycotina</taxon>
        <taxon>Mortierellomycetes</taxon>
        <taxon>Mortierellales</taxon>
        <taxon>Mortierellaceae</taxon>
        <taxon>Entomortierella</taxon>
    </lineage>
</organism>
<accession>A0A9P3H463</accession>
<evidence type="ECO:0000256" key="4">
    <source>
        <dbReference type="ARBA" id="ARBA00022692"/>
    </source>
</evidence>
<keyword evidence="5 8" id="KW-1133">Transmembrane helix</keyword>
<evidence type="ECO:0000256" key="6">
    <source>
        <dbReference type="ARBA" id="ARBA00023136"/>
    </source>
</evidence>
<keyword evidence="4 8" id="KW-0812">Transmembrane</keyword>
<evidence type="ECO:0000259" key="11">
    <source>
        <dbReference type="Pfam" id="PF13967"/>
    </source>
</evidence>
<feature type="domain" description="CSC1/OSCA1-like cytosolic" evidence="12">
    <location>
        <begin position="203"/>
        <end position="366"/>
    </location>
</feature>
<evidence type="ECO:0000259" key="10">
    <source>
        <dbReference type="Pfam" id="PF12621"/>
    </source>
</evidence>
<dbReference type="GO" id="GO:0005227">
    <property type="term" value="F:calcium-activated cation channel activity"/>
    <property type="evidence" value="ECO:0007669"/>
    <property type="project" value="InterPro"/>
</dbReference>
<evidence type="ECO:0000313" key="13">
    <source>
        <dbReference type="EMBL" id="GJJ69766.1"/>
    </source>
</evidence>
<gene>
    <name evidence="13" type="ORF">EMPS_02114</name>
</gene>
<comment type="subcellular location">
    <subcellularLocation>
        <location evidence="1">Membrane</location>
        <topology evidence="1">Multi-pass membrane protein</topology>
    </subcellularLocation>
</comment>
<dbReference type="InterPro" id="IPR003864">
    <property type="entry name" value="CSC1/OSCA1-like_7TM"/>
</dbReference>
<feature type="transmembrane region" description="Helical" evidence="8">
    <location>
        <begin position="638"/>
        <end position="655"/>
    </location>
</feature>
<feature type="transmembrane region" description="Helical" evidence="8">
    <location>
        <begin position="522"/>
        <end position="550"/>
    </location>
</feature>
<sequence length="992" mass="111747">MDLVFGDTDAINNTTKPKIDDPQLTVDNSIKAFTSALLFNAALGAGLFAAFCVVRHWSKKIYQPRTYLVNKDIRSPELPPGAFSWITASFKVKDTELLDRVGLDAYMFLRFLRMSAFFFAGCSLLSLPILVPLNVVGGVGDSGLGSMTIGNVQAGWRLWFHLTLTYIFSFSAIILLWREMREYTRRRHAFLMSEKHIKTPQATTILVTAIPKGLNTEEAMYNIFNRFPGGVAKVWLNRNPKNLLKLCRERDEVVTKLEMAEYNYIRSAYKKKATGPVRPIGRTSSIPYKGEKVDLVDFYTDKLCQLNQEIRHSQQSGTVTSLNSAFIQFRSQFAAHSAVQTVVHPKPFRMAPMYSEISPLEVVWDNMNLNTVIRKGRHLIIFALTTAMILLWTIPTFVVSSLATIRQIVHTFPFLVFLENFPPWLLAIIQGVLPPILLAGLMALLPVLLIMMSTYEGHVRQSNITLSVMSKYFFFLVVNVLLISTLTGGILQAVEDLKVTGFTFDSIIQLVSNKLPLASTFFITYVIFRAFVGPVLELMQIVPLLLNILYTQLLAKSPRQIWDVQGRLQSVHYGIIFPQQTLMFCIGILYSTVAPLVVPFVTFYFTLNYFVYRHQFLYVYHQPNETGGLAFPKAVKQVYTGIFISQILLFGIFLLKSGQLNATPQLVLLFILIGITVLSLTNMNEAFDPLVTFLPVALFSKDLHMDADGVVTDGNEKKTDGKIPDIEFGGVQDDGLAMSLDNLSRRNLTSDRVEVPEDNHPQLRNRGGHGDYKDEYGGYSNPHDFTATPGSPPTMSAQDPLQHPKGFYQTQQGADSVGSRYLLPRQPSHPYHEDDMPRLDRPVSFLNRSSSYNTSRPASFVDRPAAYNAEASEYHHHMQTQEELDRRAEAQQKDSELEMLQDQAYCHPAIYNEQKPVWLPMDERGLMQAEINKLAQLGIICATDGAVLDSATAKARVSGLVYAPGEEIQYKLERGEQRMDLPSLANLTAYRP</sequence>
<dbReference type="GO" id="GO:0005886">
    <property type="term" value="C:plasma membrane"/>
    <property type="evidence" value="ECO:0007669"/>
    <property type="project" value="TreeGrafter"/>
</dbReference>
<dbReference type="InterPro" id="IPR027815">
    <property type="entry name" value="CSC1/OSCA1-like_cyt"/>
</dbReference>
<feature type="transmembrane region" description="Helical" evidence="8">
    <location>
        <begin position="32"/>
        <end position="54"/>
    </location>
</feature>
<comment type="similarity">
    <text evidence="2">Belongs to the CSC1 (TC 1.A.17) family.</text>
</comment>
<evidence type="ECO:0000256" key="2">
    <source>
        <dbReference type="ARBA" id="ARBA00007779"/>
    </source>
</evidence>
<feature type="domain" description="CSC1/OSCA1-like 7TM region" evidence="9">
    <location>
        <begin position="377"/>
        <end position="653"/>
    </location>
</feature>
<feature type="domain" description="CSC1/OSCA1-like N-terminal transmembrane" evidence="11">
    <location>
        <begin position="32"/>
        <end position="179"/>
    </location>
</feature>
<evidence type="ECO:0000259" key="9">
    <source>
        <dbReference type="Pfam" id="PF02714"/>
    </source>
</evidence>
<keyword evidence="3" id="KW-0813">Transport</keyword>
<comment type="caution">
    <text evidence="13">The sequence shown here is derived from an EMBL/GenBank/DDBJ whole genome shotgun (WGS) entry which is preliminary data.</text>
</comment>
<dbReference type="Pfam" id="PF14703">
    <property type="entry name" value="PHM7_cyt"/>
    <property type="match status" value="1"/>
</dbReference>
<evidence type="ECO:0000313" key="14">
    <source>
        <dbReference type="Proteomes" id="UP000827284"/>
    </source>
</evidence>
<feature type="region of interest" description="Disordered" evidence="7">
    <location>
        <begin position="780"/>
        <end position="799"/>
    </location>
</feature>
<reference evidence="13" key="1">
    <citation type="submission" date="2021-11" db="EMBL/GenBank/DDBJ databases">
        <authorList>
            <person name="Herlambang A."/>
            <person name="Guo Y."/>
            <person name="Takashima Y."/>
            <person name="Nishizawa T."/>
        </authorList>
    </citation>
    <scope>NUCLEOTIDE SEQUENCE</scope>
    <source>
        <strain evidence="13">E1425</strain>
    </source>
</reference>
<feature type="transmembrane region" description="Helical" evidence="8">
    <location>
        <begin position="156"/>
        <end position="177"/>
    </location>
</feature>
<protein>
    <submittedName>
        <fullName evidence="13">Calcium permeable stress-gated cation channel</fullName>
    </submittedName>
</protein>
<feature type="transmembrane region" description="Helical" evidence="8">
    <location>
        <begin position="472"/>
        <end position="494"/>
    </location>
</feature>
<name>A0A9P3H463_9FUNG</name>
<dbReference type="PANTHER" id="PTHR13018">
    <property type="entry name" value="PROBABLE MEMBRANE PROTEIN DUF221-RELATED"/>
    <property type="match status" value="1"/>
</dbReference>
<evidence type="ECO:0000256" key="7">
    <source>
        <dbReference type="SAM" id="MobiDB-lite"/>
    </source>
</evidence>
<reference evidence="13" key="2">
    <citation type="journal article" date="2022" name="Microbiol. Resour. Announc.">
        <title>Whole-Genome Sequence of Entomortierella parvispora E1425, a Mucoromycotan Fungus Associated with Burkholderiaceae-Related Endosymbiotic Bacteria.</title>
        <authorList>
            <person name="Herlambang A."/>
            <person name="Guo Y."/>
            <person name="Takashima Y."/>
            <person name="Narisawa K."/>
            <person name="Ohta H."/>
            <person name="Nishizawa T."/>
        </authorList>
    </citation>
    <scope>NUCLEOTIDE SEQUENCE</scope>
    <source>
        <strain evidence="13">E1425</strain>
    </source>
</reference>